<evidence type="ECO:0008006" key="4">
    <source>
        <dbReference type="Google" id="ProtNLM"/>
    </source>
</evidence>
<dbReference type="STRING" id="97359.A0A550CYE7"/>
<feature type="transmembrane region" description="Helical" evidence="1">
    <location>
        <begin position="39"/>
        <end position="57"/>
    </location>
</feature>
<feature type="transmembrane region" description="Helical" evidence="1">
    <location>
        <begin position="216"/>
        <end position="243"/>
    </location>
</feature>
<feature type="transmembrane region" description="Helical" evidence="1">
    <location>
        <begin position="249"/>
        <end position="268"/>
    </location>
</feature>
<sequence>MCGRSLDVPLRLIITMPVQGSSWSVTQVLPRALADWLEAAVYGIYTTLFFQYMMSRVKHGAGQTLAGRIYFAITILMFLVGTTCALLSVYGAANFSDLDGPAETKLADAVTTTSGLLAFVQMWLGDFLIVLRTHLVWDRNFRVTLVPWTLLAGSLFIIIFTATGVSGDMRQVSASLLIVVAENVITTGLLIYRLVSQHAESSRAGLHRFSRRSGSLIRIVFIISQSAGVYLMAMVLYTVFFYLRHPALLYMQVILPSVTGITLLAISIRAAGMRSGSAGNSTLTWTPPSEWRTSVHIAPAGLERRTTREEETEQEEAERYIETRYPGICIKEDSARNSLALSRYPSHRPSGAF</sequence>
<name>A0A550CYE7_9AGAR</name>
<feature type="transmembrane region" description="Helical" evidence="1">
    <location>
        <begin position="143"/>
        <end position="162"/>
    </location>
</feature>
<dbReference type="AlphaFoldDB" id="A0A550CYE7"/>
<dbReference type="OrthoDB" id="3346544at2759"/>
<proteinExistence type="predicted"/>
<reference evidence="2 3" key="1">
    <citation type="journal article" date="2019" name="New Phytol.">
        <title>Comparative genomics reveals unique wood-decay strategies and fruiting body development in the Schizophyllaceae.</title>
        <authorList>
            <person name="Almasi E."/>
            <person name="Sahu N."/>
            <person name="Krizsan K."/>
            <person name="Balint B."/>
            <person name="Kovacs G.M."/>
            <person name="Kiss B."/>
            <person name="Cseklye J."/>
            <person name="Drula E."/>
            <person name="Henrissat B."/>
            <person name="Nagy I."/>
            <person name="Chovatia M."/>
            <person name="Adam C."/>
            <person name="LaButti K."/>
            <person name="Lipzen A."/>
            <person name="Riley R."/>
            <person name="Grigoriev I.V."/>
            <person name="Nagy L.G."/>
        </authorList>
    </citation>
    <scope>NUCLEOTIDE SEQUENCE [LARGE SCALE GENOMIC DNA]</scope>
    <source>
        <strain evidence="2 3">NL-1724</strain>
    </source>
</reference>
<protein>
    <recommendedName>
        <fullName evidence="4">Transmembrane protein</fullName>
    </recommendedName>
</protein>
<feature type="transmembrane region" description="Helical" evidence="1">
    <location>
        <begin position="69"/>
        <end position="93"/>
    </location>
</feature>
<evidence type="ECO:0000256" key="1">
    <source>
        <dbReference type="SAM" id="Phobius"/>
    </source>
</evidence>
<accession>A0A550CYE7</accession>
<dbReference type="EMBL" id="VDMD01000001">
    <property type="protein sequence ID" value="TRM69803.1"/>
    <property type="molecule type" value="Genomic_DNA"/>
</dbReference>
<dbReference type="Proteomes" id="UP000320762">
    <property type="component" value="Unassembled WGS sequence"/>
</dbReference>
<comment type="caution">
    <text evidence="2">The sequence shown here is derived from an EMBL/GenBank/DDBJ whole genome shotgun (WGS) entry which is preliminary data.</text>
</comment>
<keyword evidence="1" id="KW-1133">Transmembrane helix</keyword>
<evidence type="ECO:0000313" key="2">
    <source>
        <dbReference type="EMBL" id="TRM69803.1"/>
    </source>
</evidence>
<feature type="transmembrane region" description="Helical" evidence="1">
    <location>
        <begin position="113"/>
        <end position="131"/>
    </location>
</feature>
<gene>
    <name evidence="2" type="ORF">BD626DRAFT_475342</name>
</gene>
<keyword evidence="1" id="KW-0472">Membrane</keyword>
<evidence type="ECO:0000313" key="3">
    <source>
        <dbReference type="Proteomes" id="UP000320762"/>
    </source>
</evidence>
<keyword evidence="3" id="KW-1185">Reference proteome</keyword>
<keyword evidence="1" id="KW-0812">Transmembrane</keyword>
<organism evidence="2 3">
    <name type="scientific">Schizophyllum amplum</name>
    <dbReference type="NCBI Taxonomy" id="97359"/>
    <lineage>
        <taxon>Eukaryota</taxon>
        <taxon>Fungi</taxon>
        <taxon>Dikarya</taxon>
        <taxon>Basidiomycota</taxon>
        <taxon>Agaricomycotina</taxon>
        <taxon>Agaricomycetes</taxon>
        <taxon>Agaricomycetidae</taxon>
        <taxon>Agaricales</taxon>
        <taxon>Schizophyllaceae</taxon>
        <taxon>Schizophyllum</taxon>
    </lineage>
</organism>
<feature type="transmembrane region" description="Helical" evidence="1">
    <location>
        <begin position="174"/>
        <end position="195"/>
    </location>
</feature>